<gene>
    <name evidence="8" type="ORF">HEB29_000150</name>
    <name evidence="7" type="ORF">Sfulv_01510</name>
</gene>
<dbReference type="Proteomes" id="UP000530403">
    <property type="component" value="Unassembled WGS sequence"/>
</dbReference>
<dbReference type="InterPro" id="IPR010343">
    <property type="entry name" value="ArAE_1"/>
</dbReference>
<evidence type="ECO:0000256" key="6">
    <source>
        <dbReference type="SAM" id="Phobius"/>
    </source>
</evidence>
<feature type="transmembrane region" description="Helical" evidence="6">
    <location>
        <begin position="84"/>
        <end position="104"/>
    </location>
</feature>
<dbReference type="RefSeq" id="WP_173310284.1">
    <property type="nucleotide sequence ID" value="NZ_BAAAUE010000008.1"/>
</dbReference>
<comment type="subcellular location">
    <subcellularLocation>
        <location evidence="1">Cell membrane</location>
        <topology evidence="1">Multi-pass membrane protein</topology>
    </subcellularLocation>
</comment>
<keyword evidence="9" id="KW-1185">Reference proteome</keyword>
<evidence type="ECO:0000313" key="10">
    <source>
        <dbReference type="Proteomes" id="UP000530403"/>
    </source>
</evidence>
<protein>
    <submittedName>
        <fullName evidence="7">FUSC family protein</fullName>
    </submittedName>
</protein>
<evidence type="ECO:0000256" key="3">
    <source>
        <dbReference type="ARBA" id="ARBA00022692"/>
    </source>
</evidence>
<dbReference type="Proteomes" id="UP000498980">
    <property type="component" value="Unassembled WGS sequence"/>
</dbReference>
<evidence type="ECO:0000256" key="4">
    <source>
        <dbReference type="ARBA" id="ARBA00022989"/>
    </source>
</evidence>
<feature type="transmembrane region" description="Helical" evidence="6">
    <location>
        <begin position="133"/>
        <end position="155"/>
    </location>
</feature>
<feature type="transmembrane region" description="Helical" evidence="6">
    <location>
        <begin position="34"/>
        <end position="53"/>
    </location>
</feature>
<reference evidence="7 9" key="1">
    <citation type="submission" date="2020-05" db="EMBL/GenBank/DDBJ databases">
        <title>Whole genome shotgun sequence of Streptomyces fulvorobeus NBRC 15897.</title>
        <authorList>
            <person name="Komaki H."/>
            <person name="Tamura T."/>
        </authorList>
    </citation>
    <scope>NUCLEOTIDE SEQUENCE [LARGE SCALE GENOMIC DNA]</scope>
    <source>
        <strain evidence="7 9">NBRC 15897</strain>
    </source>
</reference>
<keyword evidence="4 6" id="KW-1133">Transmembrane helix</keyword>
<sequence length="388" mass="42113">MTPRARATEAVRAEILSAGRFVRRTWTVPGRERALVVQSLKAAFAALLAWVIARSWLEAPMPYIAPWVAVVLVRATVYRSYTQALQQLAAIALGTVLATAGGMALGDPTVAMAVVLPVTMLLSNWGKLGDQGLYGATAALFSLSFGEPGVGVAVVRLLESALGAAVGVGVNVLVLPPVYLRSTRNAIGEVVEETTRTLTAVADGLASSWEDRLARDWHRRARGLHGLLEQARSALEWSRESARFNPHRGHRAKLRNLEIPFQQSLYLLEQLTDHLNNLTRTLVEAADQRADGPRPAEGVAAVYSEFLTRAAAAVEAYGGLIEGSRPAHDRFSAAVDGVSGAHDELRHSLRGRDVTQPEWLSLYGSLLADARRVTEELLAEQSRHRDDQ</sequence>
<name>A0A7J0BYL7_9ACTN</name>
<feature type="transmembrane region" description="Helical" evidence="6">
    <location>
        <begin position="161"/>
        <end position="180"/>
    </location>
</feature>
<dbReference type="AlphaFoldDB" id="A0A7J0BYL7"/>
<reference evidence="8 10" key="2">
    <citation type="submission" date="2020-07" db="EMBL/GenBank/DDBJ databases">
        <title>Sequencing the genomes of 1000 actinobacteria strains.</title>
        <authorList>
            <person name="Klenk H.-P."/>
        </authorList>
    </citation>
    <scope>NUCLEOTIDE SEQUENCE [LARGE SCALE GENOMIC DNA]</scope>
    <source>
        <strain evidence="8 10">DSM 41455</strain>
    </source>
</reference>
<evidence type="ECO:0000313" key="9">
    <source>
        <dbReference type="Proteomes" id="UP000498980"/>
    </source>
</evidence>
<keyword evidence="3 6" id="KW-0812">Transmembrane</keyword>
<dbReference type="GO" id="GO:0005886">
    <property type="term" value="C:plasma membrane"/>
    <property type="evidence" value="ECO:0007669"/>
    <property type="project" value="UniProtKB-SubCell"/>
</dbReference>
<feature type="transmembrane region" description="Helical" evidence="6">
    <location>
        <begin position="59"/>
        <end position="77"/>
    </location>
</feature>
<dbReference type="EMBL" id="BLWC01000001">
    <property type="protein sequence ID" value="GFM95340.1"/>
    <property type="molecule type" value="Genomic_DNA"/>
</dbReference>
<evidence type="ECO:0000256" key="5">
    <source>
        <dbReference type="ARBA" id="ARBA00023136"/>
    </source>
</evidence>
<dbReference type="EMBL" id="JACCCF010000001">
    <property type="protein sequence ID" value="NYE39139.1"/>
    <property type="molecule type" value="Genomic_DNA"/>
</dbReference>
<evidence type="ECO:0000256" key="2">
    <source>
        <dbReference type="ARBA" id="ARBA00022475"/>
    </source>
</evidence>
<evidence type="ECO:0000313" key="8">
    <source>
        <dbReference type="EMBL" id="NYE39139.1"/>
    </source>
</evidence>
<evidence type="ECO:0000313" key="7">
    <source>
        <dbReference type="EMBL" id="GFM95340.1"/>
    </source>
</evidence>
<keyword evidence="2" id="KW-1003">Cell membrane</keyword>
<proteinExistence type="predicted"/>
<keyword evidence="5 6" id="KW-0472">Membrane</keyword>
<organism evidence="7 9">
    <name type="scientific">Streptomyces fulvorobeus</name>
    <dbReference type="NCBI Taxonomy" id="284028"/>
    <lineage>
        <taxon>Bacteria</taxon>
        <taxon>Bacillati</taxon>
        <taxon>Actinomycetota</taxon>
        <taxon>Actinomycetes</taxon>
        <taxon>Kitasatosporales</taxon>
        <taxon>Streptomycetaceae</taxon>
        <taxon>Streptomyces</taxon>
    </lineage>
</organism>
<evidence type="ECO:0000256" key="1">
    <source>
        <dbReference type="ARBA" id="ARBA00004651"/>
    </source>
</evidence>
<dbReference type="Pfam" id="PF06081">
    <property type="entry name" value="ArAE_1"/>
    <property type="match status" value="1"/>
</dbReference>
<accession>A0A7J0BYL7</accession>
<comment type="caution">
    <text evidence="7">The sequence shown here is derived from an EMBL/GenBank/DDBJ whole genome shotgun (WGS) entry which is preliminary data.</text>
</comment>